<feature type="compositionally biased region" description="Basic and acidic residues" evidence="1">
    <location>
        <begin position="79"/>
        <end position="100"/>
    </location>
</feature>
<feature type="compositionally biased region" description="Acidic residues" evidence="1">
    <location>
        <begin position="151"/>
        <end position="160"/>
    </location>
</feature>
<evidence type="ECO:0000256" key="1">
    <source>
        <dbReference type="SAM" id="MobiDB-lite"/>
    </source>
</evidence>
<dbReference type="EMBL" id="HBHR01007702">
    <property type="protein sequence ID" value="CAD9861226.1"/>
    <property type="molecule type" value="Transcribed_RNA"/>
</dbReference>
<proteinExistence type="predicted"/>
<name>A0A7S2UWG7_9STRA</name>
<dbReference type="AlphaFoldDB" id="A0A7S2UWG7"/>
<reference evidence="2" key="1">
    <citation type="submission" date="2021-01" db="EMBL/GenBank/DDBJ databases">
        <authorList>
            <person name="Corre E."/>
            <person name="Pelletier E."/>
            <person name="Niang G."/>
            <person name="Scheremetjew M."/>
            <person name="Finn R."/>
            <person name="Kale V."/>
            <person name="Holt S."/>
            <person name="Cochrane G."/>
            <person name="Meng A."/>
            <person name="Brown T."/>
            <person name="Cohen L."/>
        </authorList>
    </citation>
    <scope>NUCLEOTIDE SEQUENCE</scope>
    <source>
        <strain evidence="2">CCMP1661</strain>
    </source>
</reference>
<feature type="compositionally biased region" description="Basic and acidic residues" evidence="1">
    <location>
        <begin position="114"/>
        <end position="129"/>
    </location>
</feature>
<feature type="region of interest" description="Disordered" evidence="1">
    <location>
        <begin position="13"/>
        <end position="186"/>
    </location>
</feature>
<sequence>MQALWEVFLLEEEEGTQGKLEEITHAPKAEVSESTEIKDTEATQQKGDMPQQQPLEQAPPEMPSELPSVPEIEGVQEVTEPHQDDEIVETKVNSDEHQLGEEEQAEESNEVEGIDTHNQEAENINDTKEALSQVQEESGKKSPEKLKETIDEAVPDDPATDGEPQKTAEAADSGISSVPDVQETTSEIPKKFSVKPKMKAVVNLSIEIDGEEVELIVNQGEDIDATVTSFCKEHVPEAAKECFEHLKAMVDSEL</sequence>
<protein>
    <submittedName>
        <fullName evidence="2">Uncharacterized protein</fullName>
    </submittedName>
</protein>
<evidence type="ECO:0000313" key="2">
    <source>
        <dbReference type="EMBL" id="CAD9861226.1"/>
    </source>
</evidence>
<feature type="compositionally biased region" description="Basic and acidic residues" evidence="1">
    <location>
        <begin position="137"/>
        <end position="150"/>
    </location>
</feature>
<feature type="compositionally biased region" description="Low complexity" evidence="1">
    <location>
        <begin position="49"/>
        <end position="59"/>
    </location>
</feature>
<accession>A0A7S2UWG7</accession>
<feature type="compositionally biased region" description="Basic and acidic residues" evidence="1">
    <location>
        <begin position="19"/>
        <end position="41"/>
    </location>
</feature>
<feature type="compositionally biased region" description="Acidic residues" evidence="1">
    <location>
        <begin position="101"/>
        <end position="113"/>
    </location>
</feature>
<organism evidence="2">
    <name type="scientific">Fibrocapsa japonica</name>
    <dbReference type="NCBI Taxonomy" id="94617"/>
    <lineage>
        <taxon>Eukaryota</taxon>
        <taxon>Sar</taxon>
        <taxon>Stramenopiles</taxon>
        <taxon>Ochrophyta</taxon>
        <taxon>Raphidophyceae</taxon>
        <taxon>Chattonellales</taxon>
        <taxon>Chattonellaceae</taxon>
        <taxon>Fibrocapsa</taxon>
    </lineage>
</organism>
<gene>
    <name evidence="2" type="ORF">FJAP1339_LOCUS3748</name>
</gene>